<comment type="caution">
    <text evidence="2">The sequence shown here is derived from an EMBL/GenBank/DDBJ whole genome shotgun (WGS) entry which is preliminary data.</text>
</comment>
<accession>A0A401ZX83</accession>
<reference evidence="3" key="1">
    <citation type="submission" date="2018-12" db="EMBL/GenBank/DDBJ databases">
        <title>Tengunoibacter tsumagoiensis gen. nov., sp. nov., Dictyobacter kobayashii sp. nov., D. alpinus sp. nov., and D. joshuensis sp. nov. and description of Dictyobacteraceae fam. nov. within the order Ktedonobacterales isolated from Tengu-no-mugimeshi.</title>
        <authorList>
            <person name="Wang C.M."/>
            <person name="Zheng Y."/>
            <person name="Sakai Y."/>
            <person name="Toyoda A."/>
            <person name="Minakuchi Y."/>
            <person name="Abe K."/>
            <person name="Yokota A."/>
            <person name="Yabe S."/>
        </authorList>
    </citation>
    <scope>NUCLEOTIDE SEQUENCE [LARGE SCALE GENOMIC DNA]</scope>
    <source>
        <strain evidence="3">Uno3</strain>
    </source>
</reference>
<feature type="region of interest" description="Disordered" evidence="1">
    <location>
        <begin position="23"/>
        <end position="60"/>
    </location>
</feature>
<evidence type="ECO:0000256" key="1">
    <source>
        <dbReference type="SAM" id="MobiDB-lite"/>
    </source>
</evidence>
<dbReference type="Proteomes" id="UP000287352">
    <property type="component" value="Unassembled WGS sequence"/>
</dbReference>
<feature type="compositionally biased region" description="Low complexity" evidence="1">
    <location>
        <begin position="33"/>
        <end position="60"/>
    </location>
</feature>
<feature type="compositionally biased region" description="Polar residues" evidence="1">
    <location>
        <begin position="23"/>
        <end position="32"/>
    </location>
</feature>
<sequence length="180" mass="19180">MVLGGILLFVIYFLAQGLSSHSDVTQGSTNSGTTPVAQTQPTTAPATPTPAKTAIATPTASTNLPGKDYIVTAQMASAVDEKTGKISQPETTFKVNEQVFVAWQADPHGKAGAVCLQWTFNGQHDKDTDVQVAMKASYPYSYSYFYPGIAGPASVELYWASTTDCTDQVLAQKLDFTVSE</sequence>
<dbReference type="AlphaFoldDB" id="A0A401ZX83"/>
<evidence type="ECO:0000313" key="2">
    <source>
        <dbReference type="EMBL" id="GCE11458.1"/>
    </source>
</evidence>
<name>A0A401ZX83_9CHLR</name>
<evidence type="ECO:0000313" key="3">
    <source>
        <dbReference type="Proteomes" id="UP000287352"/>
    </source>
</evidence>
<organism evidence="2 3">
    <name type="scientific">Tengunoibacter tsumagoiensis</name>
    <dbReference type="NCBI Taxonomy" id="2014871"/>
    <lineage>
        <taxon>Bacteria</taxon>
        <taxon>Bacillati</taxon>
        <taxon>Chloroflexota</taxon>
        <taxon>Ktedonobacteria</taxon>
        <taxon>Ktedonobacterales</taxon>
        <taxon>Dictyobacteraceae</taxon>
        <taxon>Tengunoibacter</taxon>
    </lineage>
</organism>
<gene>
    <name evidence="2" type="ORF">KTT_13170</name>
</gene>
<protein>
    <submittedName>
        <fullName evidence="2">Uncharacterized protein</fullName>
    </submittedName>
</protein>
<proteinExistence type="predicted"/>
<dbReference type="EMBL" id="BIFR01000001">
    <property type="protein sequence ID" value="GCE11458.1"/>
    <property type="molecule type" value="Genomic_DNA"/>
</dbReference>
<keyword evidence="3" id="KW-1185">Reference proteome</keyword>